<proteinExistence type="predicted"/>
<organism evidence="3 4">
    <name type="scientific">Anaerocolumna xylanovorans DSM 12503</name>
    <dbReference type="NCBI Taxonomy" id="1121345"/>
    <lineage>
        <taxon>Bacteria</taxon>
        <taxon>Bacillati</taxon>
        <taxon>Bacillota</taxon>
        <taxon>Clostridia</taxon>
        <taxon>Lachnospirales</taxon>
        <taxon>Lachnospiraceae</taxon>
        <taxon>Anaerocolumna</taxon>
    </lineage>
</organism>
<accession>A0A1M7Y149</accession>
<keyword evidence="1" id="KW-1133">Transmembrane helix</keyword>
<evidence type="ECO:0000313" key="3">
    <source>
        <dbReference type="EMBL" id="SHO45478.1"/>
    </source>
</evidence>
<keyword evidence="4" id="KW-1185">Reference proteome</keyword>
<gene>
    <name evidence="3" type="ORF">SAMN02745217_00969</name>
</gene>
<evidence type="ECO:0000313" key="4">
    <source>
        <dbReference type="Proteomes" id="UP000184612"/>
    </source>
</evidence>
<keyword evidence="1" id="KW-0472">Membrane</keyword>
<dbReference type="RefSeq" id="WP_073587609.1">
    <property type="nucleotide sequence ID" value="NZ_FRFD01000003.1"/>
</dbReference>
<dbReference type="EMBL" id="FRFD01000003">
    <property type="protein sequence ID" value="SHO45478.1"/>
    <property type="molecule type" value="Genomic_DNA"/>
</dbReference>
<evidence type="ECO:0000256" key="1">
    <source>
        <dbReference type="SAM" id="Phobius"/>
    </source>
</evidence>
<feature type="transmembrane region" description="Helical" evidence="1">
    <location>
        <begin position="12"/>
        <end position="34"/>
    </location>
</feature>
<reference evidence="3 4" key="1">
    <citation type="submission" date="2016-12" db="EMBL/GenBank/DDBJ databases">
        <authorList>
            <person name="Song W.-J."/>
            <person name="Kurnit D.M."/>
        </authorList>
    </citation>
    <scope>NUCLEOTIDE SEQUENCE [LARGE SCALE GENOMIC DNA]</scope>
    <source>
        <strain evidence="3 4">DSM 12503</strain>
    </source>
</reference>
<feature type="domain" description="DUF5643" evidence="2">
    <location>
        <begin position="190"/>
        <end position="297"/>
    </location>
</feature>
<keyword evidence="1" id="KW-0812">Transmembrane</keyword>
<name>A0A1M7Y149_9FIRM</name>
<evidence type="ECO:0000259" key="2">
    <source>
        <dbReference type="Pfam" id="PF18705"/>
    </source>
</evidence>
<dbReference type="InterPro" id="IPR040680">
    <property type="entry name" value="DUF5643"/>
</dbReference>
<dbReference type="Pfam" id="PF18705">
    <property type="entry name" value="DUF5643"/>
    <property type="match status" value="1"/>
</dbReference>
<sequence>MFKKMNIVDKEFLILKLLISLLIFITITLFFSPIRVTHDSLNQRFSNIIFQNFENMGGNAGNPIKSISANNLTLNIYNIVFENQEILLKYDLRKDDNTSIPGQAISYAMVFDQNQHYKYKSEYNVKALSNDLSSTTLAVLTKENADTVSNYLNKTVKISINIIYKSNDDNQGLTQDFEFEYTPTQIYNETIIQVNREFSYLDKSIKVKQIILNGLYMRIECDYERERSSDMWCFFKAYDESGEEAAFYGASASENTSEYFYNNVSEKATKLYLYPRIYQYDATSKEKIIPLDEKIEIILPK</sequence>
<dbReference type="AlphaFoldDB" id="A0A1M7Y149"/>
<protein>
    <recommendedName>
        <fullName evidence="2">DUF5643 domain-containing protein</fullName>
    </recommendedName>
</protein>
<dbReference type="Proteomes" id="UP000184612">
    <property type="component" value="Unassembled WGS sequence"/>
</dbReference>